<dbReference type="SUPFAM" id="SSF51182">
    <property type="entry name" value="RmlC-like cupins"/>
    <property type="match status" value="1"/>
</dbReference>
<dbReference type="OrthoDB" id="9816011at2"/>
<dbReference type="InterPro" id="IPR018062">
    <property type="entry name" value="HTH_AraC-typ_CS"/>
</dbReference>
<dbReference type="Proteomes" id="UP000054851">
    <property type="component" value="Unassembled WGS sequence"/>
</dbReference>
<evidence type="ECO:0000313" key="5">
    <source>
        <dbReference type="EMBL" id="SAK86584.1"/>
    </source>
</evidence>
<dbReference type="EMBL" id="FCOA02000029">
    <property type="protein sequence ID" value="SAK86584.1"/>
    <property type="molecule type" value="Genomic_DNA"/>
</dbReference>
<dbReference type="PROSITE" id="PS00041">
    <property type="entry name" value="HTH_ARAC_FAMILY_1"/>
    <property type="match status" value="1"/>
</dbReference>
<evidence type="ECO:0000256" key="3">
    <source>
        <dbReference type="ARBA" id="ARBA00023163"/>
    </source>
</evidence>
<dbReference type="InterPro" id="IPR011051">
    <property type="entry name" value="RmlC_Cupin_sf"/>
</dbReference>
<dbReference type="PRINTS" id="PR00032">
    <property type="entry name" value="HTHARAC"/>
</dbReference>
<evidence type="ECO:0000256" key="1">
    <source>
        <dbReference type="ARBA" id="ARBA00023015"/>
    </source>
</evidence>
<dbReference type="RefSeq" id="WP_061171128.1">
    <property type="nucleotide sequence ID" value="NZ_FCOA02000029.1"/>
</dbReference>
<dbReference type="GO" id="GO:0043565">
    <property type="term" value="F:sequence-specific DNA binding"/>
    <property type="evidence" value="ECO:0007669"/>
    <property type="project" value="InterPro"/>
</dbReference>
<organism evidence="5 6">
    <name type="scientific">Caballeronia hypogeia</name>
    <dbReference type="NCBI Taxonomy" id="1777140"/>
    <lineage>
        <taxon>Bacteria</taxon>
        <taxon>Pseudomonadati</taxon>
        <taxon>Pseudomonadota</taxon>
        <taxon>Betaproteobacteria</taxon>
        <taxon>Burkholderiales</taxon>
        <taxon>Burkholderiaceae</taxon>
        <taxon>Caballeronia</taxon>
    </lineage>
</organism>
<dbReference type="CDD" id="cd06976">
    <property type="entry name" value="cupin_MtlR-like_N"/>
    <property type="match status" value="1"/>
</dbReference>
<dbReference type="InterPro" id="IPR020449">
    <property type="entry name" value="Tscrpt_reg_AraC-type_HTH"/>
</dbReference>
<comment type="caution">
    <text evidence="5">The sequence shown here is derived from an EMBL/GenBank/DDBJ whole genome shotgun (WGS) entry which is preliminary data.</text>
</comment>
<reference evidence="5" key="1">
    <citation type="submission" date="2016-01" db="EMBL/GenBank/DDBJ databases">
        <authorList>
            <person name="Peeters C."/>
        </authorList>
    </citation>
    <scope>NUCLEOTIDE SEQUENCE</scope>
    <source>
        <strain evidence="5">LMG 29322</strain>
    </source>
</reference>
<evidence type="ECO:0000259" key="4">
    <source>
        <dbReference type="PROSITE" id="PS01124"/>
    </source>
</evidence>
<dbReference type="STRING" id="1777140.AWB79_06098"/>
<proteinExistence type="predicted"/>
<evidence type="ECO:0000313" key="6">
    <source>
        <dbReference type="Proteomes" id="UP000054851"/>
    </source>
</evidence>
<dbReference type="PANTHER" id="PTHR43280">
    <property type="entry name" value="ARAC-FAMILY TRANSCRIPTIONAL REGULATOR"/>
    <property type="match status" value="1"/>
</dbReference>
<keyword evidence="1" id="KW-0805">Transcription regulation</keyword>
<keyword evidence="6" id="KW-1185">Reference proteome</keyword>
<keyword evidence="2" id="KW-0238">DNA-binding</keyword>
<dbReference type="SUPFAM" id="SSF46689">
    <property type="entry name" value="Homeodomain-like"/>
    <property type="match status" value="2"/>
</dbReference>
<dbReference type="SMART" id="SM00342">
    <property type="entry name" value="HTH_ARAC"/>
    <property type="match status" value="1"/>
</dbReference>
<dbReference type="AlphaFoldDB" id="A0A158CW55"/>
<dbReference type="PROSITE" id="PS01124">
    <property type="entry name" value="HTH_ARAC_FAMILY_2"/>
    <property type="match status" value="1"/>
</dbReference>
<accession>A0A158CW55</accession>
<dbReference type="InterPro" id="IPR018060">
    <property type="entry name" value="HTH_AraC"/>
</dbReference>
<evidence type="ECO:0000256" key="2">
    <source>
        <dbReference type="ARBA" id="ARBA00023125"/>
    </source>
</evidence>
<dbReference type="Pfam" id="PF12833">
    <property type="entry name" value="HTH_18"/>
    <property type="match status" value="1"/>
</dbReference>
<sequence length="284" mass="32039">MRPWLETVVIPPDRSWLLFDRQLPEFPFNWHYHPEFELTLTLNSVGMRFVGDHVENYGDGDLVMLGPNLPHAWQSRATLTAPRHQALVCWFTEPWIQSLVKVSPELRPLQGLLEEAGRGIAFGSSASAKIRPRLQALIGAPPARHWLGLLELLLELCGDTERSSLASSEIKLAGGSRDKVRLNRVLDWLNEHYTEQVSLEGLAELAHLSTSQLQRLFKRSTRLSVSEYVVQRRIGHACALLAQGDLSVAQVGVKVGYTEPAYFARQFKATKGCSPTEYRRLFCL</sequence>
<dbReference type="GO" id="GO:0003700">
    <property type="term" value="F:DNA-binding transcription factor activity"/>
    <property type="evidence" value="ECO:0007669"/>
    <property type="project" value="InterPro"/>
</dbReference>
<dbReference type="InterPro" id="IPR009057">
    <property type="entry name" value="Homeodomain-like_sf"/>
</dbReference>
<keyword evidence="3" id="KW-0804">Transcription</keyword>
<gene>
    <name evidence="5" type="ORF">AWB79_06098</name>
</gene>
<protein>
    <submittedName>
        <fullName evidence="5">AraC family transcriptional regulator</fullName>
    </submittedName>
</protein>
<name>A0A158CW55_9BURK</name>
<dbReference type="Gene3D" id="1.10.10.60">
    <property type="entry name" value="Homeodomain-like"/>
    <property type="match status" value="2"/>
</dbReference>
<dbReference type="PANTHER" id="PTHR43280:SF27">
    <property type="entry name" value="TRANSCRIPTIONAL REGULATOR MTLR"/>
    <property type="match status" value="1"/>
</dbReference>
<feature type="domain" description="HTH araC/xylS-type" evidence="4">
    <location>
        <begin position="183"/>
        <end position="281"/>
    </location>
</feature>